<keyword evidence="5" id="KW-0808">Transferase</keyword>
<keyword evidence="8 11" id="KW-1133">Transmembrane helix</keyword>
<dbReference type="PATRIC" id="fig|1666911.3.peg.831"/>
<protein>
    <submittedName>
        <fullName evidence="12">Putative integral membrane protein</fullName>
    </submittedName>
</protein>
<evidence type="ECO:0000256" key="8">
    <source>
        <dbReference type="ARBA" id="ARBA00022989"/>
    </source>
</evidence>
<feature type="transmembrane region" description="Helical" evidence="11">
    <location>
        <begin position="498"/>
        <end position="514"/>
    </location>
</feature>
<dbReference type="InterPro" id="IPR007315">
    <property type="entry name" value="PIG-V/Gpi18"/>
</dbReference>
<keyword evidence="9 11" id="KW-0472">Membrane</keyword>
<evidence type="ECO:0000256" key="9">
    <source>
        <dbReference type="ARBA" id="ARBA00023136"/>
    </source>
</evidence>
<dbReference type="PANTHER" id="PTHR12468">
    <property type="entry name" value="GPI MANNOSYLTRANSFERASE 2"/>
    <property type="match status" value="1"/>
</dbReference>
<keyword evidence="6 11" id="KW-0812">Transmembrane</keyword>
<feature type="region of interest" description="Disordered" evidence="10">
    <location>
        <begin position="1"/>
        <end position="59"/>
    </location>
</feature>
<keyword evidence="3" id="KW-0337">GPI-anchor biosynthesis</keyword>
<proteinExistence type="predicted"/>
<feature type="compositionally biased region" description="Low complexity" evidence="10">
    <location>
        <begin position="123"/>
        <end position="152"/>
    </location>
</feature>
<dbReference type="PANTHER" id="PTHR12468:SF2">
    <property type="entry name" value="GPI MANNOSYLTRANSFERASE 2"/>
    <property type="match status" value="1"/>
</dbReference>
<evidence type="ECO:0000313" key="12">
    <source>
        <dbReference type="EMBL" id="KPQ34224.1"/>
    </source>
</evidence>
<keyword evidence="4" id="KW-0328">Glycosyltransferase</keyword>
<evidence type="ECO:0000256" key="2">
    <source>
        <dbReference type="ARBA" id="ARBA00004687"/>
    </source>
</evidence>
<feature type="transmembrane region" description="Helical" evidence="11">
    <location>
        <begin position="521"/>
        <end position="544"/>
    </location>
</feature>
<feature type="transmembrane region" description="Helical" evidence="11">
    <location>
        <begin position="274"/>
        <end position="295"/>
    </location>
</feature>
<feature type="transmembrane region" description="Helical" evidence="11">
    <location>
        <begin position="391"/>
        <end position="409"/>
    </location>
</feature>
<evidence type="ECO:0000256" key="1">
    <source>
        <dbReference type="ARBA" id="ARBA00004477"/>
    </source>
</evidence>
<comment type="pathway">
    <text evidence="2">Glycolipid biosynthesis; glycosylphosphatidylinositol-anchor biosynthesis.</text>
</comment>
<feature type="region of interest" description="Disordered" evidence="10">
    <location>
        <begin position="123"/>
        <end position="158"/>
    </location>
</feature>
<dbReference type="EMBL" id="LJZR01000022">
    <property type="protein sequence ID" value="KPQ34224.1"/>
    <property type="molecule type" value="Genomic_DNA"/>
</dbReference>
<dbReference type="Proteomes" id="UP000050465">
    <property type="component" value="Unassembled WGS sequence"/>
</dbReference>
<sequence length="545" mass="60510">MTSVFDKKAGGSNAADSQSASYHAATHNTNDRNSADRSPADRSPAAKDPATKDPAAKNSATSDFLAASAAMDNIADNLKDSNQISGQLSDTRITQANEGTQGRESAFPLAGVQPTFDSIPTFSQQPFSGDFSQPSQPSQSFQAFQPSSGQSATPPVTQPRRRLTGYWGQYFAFFSLEEVKYIISLFVSTRIVLTAIGLVSYTVLPTGYGKQVSWSAWRWLDLWGVWDSLWYMDIAQNGYSTLSKLSEFPAQTNLAFFPLYPMLMKGLGDLMGGHYFLAGLLISNTCMLIACFLLYQLVQMQWNKAIARRSVKYLFLFPVSFILSGVFTESLFLCLSLLCFYLAKRRQWWLAGLFGALMSATRTLGVLIALPLLFEYLKSLDFQPRRIRSNGLFLALIPLGLLAFCVYSYQITGDFLFFKTNQAAWGRELMSPVTAFWQGLSDGITEPSFKKLLECAFFAATLGLLSWFYRQVGFAYWLLGMYSIFVPLSTGVDSMPRFTLPIFPLFIALALLSCKTGWNRWMTLGLGLLQGALMVLWCTGQGLVI</sequence>
<dbReference type="GO" id="GO:0004376">
    <property type="term" value="F:GPI mannosyltransferase activity"/>
    <property type="evidence" value="ECO:0007669"/>
    <property type="project" value="InterPro"/>
</dbReference>
<evidence type="ECO:0000256" key="3">
    <source>
        <dbReference type="ARBA" id="ARBA00022502"/>
    </source>
</evidence>
<evidence type="ECO:0000256" key="11">
    <source>
        <dbReference type="SAM" id="Phobius"/>
    </source>
</evidence>
<evidence type="ECO:0000256" key="4">
    <source>
        <dbReference type="ARBA" id="ARBA00022676"/>
    </source>
</evidence>
<dbReference type="GO" id="GO:0016020">
    <property type="term" value="C:membrane"/>
    <property type="evidence" value="ECO:0007669"/>
    <property type="project" value="GOC"/>
</dbReference>
<dbReference type="AlphaFoldDB" id="A0A0P7YUF3"/>
<feature type="transmembrane region" description="Helical" evidence="11">
    <location>
        <begin position="451"/>
        <end position="469"/>
    </location>
</feature>
<dbReference type="UniPathway" id="UPA00196"/>
<dbReference type="GO" id="GO:0006506">
    <property type="term" value="P:GPI anchor biosynthetic process"/>
    <property type="evidence" value="ECO:0007669"/>
    <property type="project" value="UniProtKB-UniPathway"/>
</dbReference>
<reference evidence="12 13" key="1">
    <citation type="submission" date="2015-09" db="EMBL/GenBank/DDBJ databases">
        <title>Identification and resolution of microdiversity through metagenomic sequencing of parallel consortia.</title>
        <authorList>
            <person name="Nelson W.C."/>
            <person name="Romine M.F."/>
            <person name="Lindemann S.R."/>
        </authorList>
    </citation>
    <scope>NUCLEOTIDE SEQUENCE [LARGE SCALE GENOMIC DNA]</scope>
    <source>
        <strain evidence="12">Ana</strain>
    </source>
</reference>
<feature type="transmembrane region" description="Helical" evidence="11">
    <location>
        <begin position="181"/>
        <end position="204"/>
    </location>
</feature>
<feature type="transmembrane region" description="Helical" evidence="11">
    <location>
        <begin position="349"/>
        <end position="370"/>
    </location>
</feature>
<dbReference type="STRING" id="1666911.HLUCCA11_15860"/>
<feature type="transmembrane region" description="Helical" evidence="11">
    <location>
        <begin position="315"/>
        <end position="343"/>
    </location>
</feature>
<evidence type="ECO:0000256" key="5">
    <source>
        <dbReference type="ARBA" id="ARBA00022679"/>
    </source>
</evidence>
<name>A0A0P7YUF3_9CYAN</name>
<comment type="caution">
    <text evidence="12">The sequence shown here is derived from an EMBL/GenBank/DDBJ whole genome shotgun (WGS) entry which is preliminary data.</text>
</comment>
<keyword evidence="7" id="KW-0256">Endoplasmic reticulum</keyword>
<dbReference type="GO" id="GO:0031501">
    <property type="term" value="C:mannosyltransferase complex"/>
    <property type="evidence" value="ECO:0007669"/>
    <property type="project" value="TreeGrafter"/>
</dbReference>
<evidence type="ECO:0000256" key="6">
    <source>
        <dbReference type="ARBA" id="ARBA00022692"/>
    </source>
</evidence>
<accession>A0A0P7YUF3</accession>
<evidence type="ECO:0000313" key="13">
    <source>
        <dbReference type="Proteomes" id="UP000050465"/>
    </source>
</evidence>
<gene>
    <name evidence="12" type="ORF">HLUCCA11_15860</name>
</gene>
<evidence type="ECO:0000256" key="7">
    <source>
        <dbReference type="ARBA" id="ARBA00022824"/>
    </source>
</evidence>
<dbReference type="GO" id="GO:0000009">
    <property type="term" value="F:alpha-1,6-mannosyltransferase activity"/>
    <property type="evidence" value="ECO:0007669"/>
    <property type="project" value="InterPro"/>
</dbReference>
<evidence type="ECO:0000256" key="10">
    <source>
        <dbReference type="SAM" id="MobiDB-lite"/>
    </source>
</evidence>
<comment type="subcellular location">
    <subcellularLocation>
        <location evidence="1">Endoplasmic reticulum membrane</location>
        <topology evidence="1">Multi-pass membrane protein</topology>
    </subcellularLocation>
</comment>
<feature type="compositionally biased region" description="Basic and acidic residues" evidence="10">
    <location>
        <begin position="29"/>
        <end position="40"/>
    </location>
</feature>
<feature type="transmembrane region" description="Helical" evidence="11">
    <location>
        <begin position="474"/>
        <end position="492"/>
    </location>
</feature>
<feature type="compositionally biased region" description="Polar residues" evidence="10">
    <location>
        <begin position="14"/>
        <end position="28"/>
    </location>
</feature>
<organism evidence="12 13">
    <name type="scientific">Phormidesmis priestleyi Ana</name>
    <dbReference type="NCBI Taxonomy" id="1666911"/>
    <lineage>
        <taxon>Bacteria</taxon>
        <taxon>Bacillati</taxon>
        <taxon>Cyanobacteriota</taxon>
        <taxon>Cyanophyceae</taxon>
        <taxon>Leptolyngbyales</taxon>
        <taxon>Leptolyngbyaceae</taxon>
        <taxon>Phormidesmis</taxon>
    </lineage>
</organism>